<reference evidence="2" key="1">
    <citation type="submission" date="2018-02" db="EMBL/GenBank/DDBJ databases">
        <title>Rhizophora mucronata_Transcriptome.</title>
        <authorList>
            <person name="Meera S.P."/>
            <person name="Sreeshan A."/>
            <person name="Augustine A."/>
        </authorList>
    </citation>
    <scope>NUCLEOTIDE SEQUENCE</scope>
    <source>
        <tissue evidence="2">Leaf</tissue>
    </source>
</reference>
<keyword evidence="1" id="KW-0812">Transmembrane</keyword>
<organism evidence="2">
    <name type="scientific">Rhizophora mucronata</name>
    <name type="common">Asiatic mangrove</name>
    <dbReference type="NCBI Taxonomy" id="61149"/>
    <lineage>
        <taxon>Eukaryota</taxon>
        <taxon>Viridiplantae</taxon>
        <taxon>Streptophyta</taxon>
        <taxon>Embryophyta</taxon>
        <taxon>Tracheophyta</taxon>
        <taxon>Spermatophyta</taxon>
        <taxon>Magnoliopsida</taxon>
        <taxon>eudicotyledons</taxon>
        <taxon>Gunneridae</taxon>
        <taxon>Pentapetalae</taxon>
        <taxon>rosids</taxon>
        <taxon>fabids</taxon>
        <taxon>Malpighiales</taxon>
        <taxon>Rhizophoraceae</taxon>
        <taxon>Rhizophora</taxon>
    </lineage>
</organism>
<accession>A0A2P2NTR0</accession>
<feature type="transmembrane region" description="Helical" evidence="1">
    <location>
        <begin position="21"/>
        <end position="41"/>
    </location>
</feature>
<evidence type="ECO:0000256" key="1">
    <source>
        <dbReference type="SAM" id="Phobius"/>
    </source>
</evidence>
<sequence>MNVLRTRSVRRKRFSEHCRTNVFSFFRLICTWTIISSNVRLRFQVKQGSPWLAAWRIYIYAIFIF</sequence>
<evidence type="ECO:0000313" key="2">
    <source>
        <dbReference type="EMBL" id="MBX45771.1"/>
    </source>
</evidence>
<keyword evidence="1" id="KW-1133">Transmembrane helix</keyword>
<protein>
    <submittedName>
        <fullName evidence="2">Uncharacterized protein</fullName>
    </submittedName>
</protein>
<proteinExistence type="predicted"/>
<dbReference type="AlphaFoldDB" id="A0A2P2NTR0"/>
<keyword evidence="1" id="KW-0472">Membrane</keyword>
<name>A0A2P2NTR0_RHIMU</name>
<dbReference type="EMBL" id="GGEC01065287">
    <property type="protein sequence ID" value="MBX45771.1"/>
    <property type="molecule type" value="Transcribed_RNA"/>
</dbReference>